<dbReference type="InterPro" id="IPR017896">
    <property type="entry name" value="4Fe4S_Fe-S-bd"/>
</dbReference>
<organism evidence="5 6">
    <name type="scientific">Desulfosarcina widdelii</name>
    <dbReference type="NCBI Taxonomy" id="947919"/>
    <lineage>
        <taxon>Bacteria</taxon>
        <taxon>Pseudomonadati</taxon>
        <taxon>Thermodesulfobacteriota</taxon>
        <taxon>Desulfobacteria</taxon>
        <taxon>Desulfobacterales</taxon>
        <taxon>Desulfosarcinaceae</taxon>
        <taxon>Desulfosarcina</taxon>
    </lineage>
</organism>
<dbReference type="InterPro" id="IPR017900">
    <property type="entry name" value="4Fe4S_Fe_S_CS"/>
</dbReference>
<dbReference type="InterPro" id="IPR051460">
    <property type="entry name" value="HdrC_iron-sulfur_subunit"/>
</dbReference>
<evidence type="ECO:0000256" key="3">
    <source>
        <dbReference type="ARBA" id="ARBA00023014"/>
    </source>
</evidence>
<dbReference type="PANTHER" id="PTHR43255:SF2">
    <property type="entry name" value="HETERODISULFIDE REDUCTASE RELATED PROTEIN"/>
    <property type="match status" value="1"/>
</dbReference>
<dbReference type="EMBL" id="AP021875">
    <property type="protein sequence ID" value="BBO74707.1"/>
    <property type="molecule type" value="Genomic_DNA"/>
</dbReference>
<evidence type="ECO:0000256" key="2">
    <source>
        <dbReference type="ARBA" id="ARBA00023004"/>
    </source>
</evidence>
<gene>
    <name evidence="5" type="ORF">DSCW_21240</name>
</gene>
<dbReference type="Gene3D" id="1.10.1060.10">
    <property type="entry name" value="Alpha-helical ferredoxin"/>
    <property type="match status" value="1"/>
</dbReference>
<dbReference type="KEGG" id="dwd:DSCW_21240"/>
<sequence>MEAILTASGARGCIECGKCVAVCPMGEMYPNFGWEMSPRGIIRRAVTQDDLYQEPVIWCCTGCNAGTEVCPEGVSCRDLIRGLRCLAIEMGIQQQTRNCTICGAPFVSGPVVAFVRERLGHHTRDYMDTCHLCRQRQYAQRNA</sequence>
<evidence type="ECO:0000313" key="6">
    <source>
        <dbReference type="Proteomes" id="UP000427769"/>
    </source>
</evidence>
<keyword evidence="3" id="KW-0411">Iron-sulfur</keyword>
<feature type="domain" description="4Fe-4S ferredoxin-type" evidence="4">
    <location>
        <begin position="1"/>
        <end position="33"/>
    </location>
</feature>
<keyword evidence="2" id="KW-0408">Iron</keyword>
<keyword evidence="1" id="KW-0479">Metal-binding</keyword>
<dbReference type="GO" id="GO:0051536">
    <property type="term" value="F:iron-sulfur cluster binding"/>
    <property type="evidence" value="ECO:0007669"/>
    <property type="project" value="UniProtKB-KW"/>
</dbReference>
<dbReference type="PANTHER" id="PTHR43255">
    <property type="entry name" value="IRON-SULFUR-BINDING OXIDOREDUCTASE FADF-RELATED-RELATED"/>
    <property type="match status" value="1"/>
</dbReference>
<dbReference type="GO" id="GO:0046872">
    <property type="term" value="F:metal ion binding"/>
    <property type="evidence" value="ECO:0007669"/>
    <property type="project" value="UniProtKB-KW"/>
</dbReference>
<dbReference type="AlphaFoldDB" id="A0A5K7ZET9"/>
<reference evidence="5 6" key="1">
    <citation type="submission" date="2019-11" db="EMBL/GenBank/DDBJ databases">
        <title>Comparative genomics of hydrocarbon-degrading Desulfosarcina strains.</title>
        <authorList>
            <person name="Watanabe M."/>
            <person name="Kojima H."/>
            <person name="Fukui M."/>
        </authorList>
    </citation>
    <scope>NUCLEOTIDE SEQUENCE [LARGE SCALE GENOMIC DNA]</scope>
    <source>
        <strain evidence="5 6">PP31</strain>
    </source>
</reference>
<dbReference type="Pfam" id="PF13183">
    <property type="entry name" value="Fer4_8"/>
    <property type="match status" value="1"/>
</dbReference>
<proteinExistence type="predicted"/>
<accession>A0A5K7ZET9</accession>
<keyword evidence="6" id="KW-1185">Reference proteome</keyword>
<dbReference type="Proteomes" id="UP000427769">
    <property type="component" value="Chromosome"/>
</dbReference>
<evidence type="ECO:0000256" key="1">
    <source>
        <dbReference type="ARBA" id="ARBA00022723"/>
    </source>
</evidence>
<dbReference type="GO" id="GO:0005886">
    <property type="term" value="C:plasma membrane"/>
    <property type="evidence" value="ECO:0007669"/>
    <property type="project" value="TreeGrafter"/>
</dbReference>
<evidence type="ECO:0000313" key="5">
    <source>
        <dbReference type="EMBL" id="BBO74707.1"/>
    </source>
</evidence>
<dbReference type="InterPro" id="IPR009051">
    <property type="entry name" value="Helical_ferredxn"/>
</dbReference>
<protein>
    <recommendedName>
        <fullName evidence="4">4Fe-4S ferredoxin-type domain-containing protein</fullName>
    </recommendedName>
</protein>
<dbReference type="PROSITE" id="PS51379">
    <property type="entry name" value="4FE4S_FER_2"/>
    <property type="match status" value="1"/>
</dbReference>
<dbReference type="SUPFAM" id="SSF46548">
    <property type="entry name" value="alpha-helical ferredoxin"/>
    <property type="match status" value="1"/>
</dbReference>
<dbReference type="PROSITE" id="PS00198">
    <property type="entry name" value="4FE4S_FER_1"/>
    <property type="match status" value="1"/>
</dbReference>
<evidence type="ECO:0000259" key="4">
    <source>
        <dbReference type="PROSITE" id="PS51379"/>
    </source>
</evidence>
<name>A0A5K7ZET9_9BACT</name>